<gene>
    <name evidence="7" type="ORF">SO694_00126071</name>
</gene>
<protein>
    <submittedName>
        <fullName evidence="7">Dihydrolipoyl dehydrogenase</fullName>
    </submittedName>
</protein>
<dbReference type="InterPro" id="IPR023753">
    <property type="entry name" value="FAD/NAD-binding_dom"/>
</dbReference>
<dbReference type="SUPFAM" id="SSF51905">
    <property type="entry name" value="FAD/NAD(P)-binding domain"/>
    <property type="match status" value="1"/>
</dbReference>
<keyword evidence="1" id="KW-0285">Flavoprotein</keyword>
<evidence type="ECO:0000256" key="3">
    <source>
        <dbReference type="SAM" id="MobiDB-lite"/>
    </source>
</evidence>
<keyword evidence="4" id="KW-0812">Transmembrane</keyword>
<dbReference type="InterPro" id="IPR036188">
    <property type="entry name" value="FAD/NAD-bd_sf"/>
</dbReference>
<dbReference type="PANTHER" id="PTHR43014">
    <property type="entry name" value="MERCURIC REDUCTASE"/>
    <property type="match status" value="1"/>
</dbReference>
<evidence type="ECO:0000259" key="6">
    <source>
        <dbReference type="Pfam" id="PF07992"/>
    </source>
</evidence>
<keyword evidence="4" id="KW-0472">Membrane</keyword>
<evidence type="ECO:0000313" key="8">
    <source>
        <dbReference type="Proteomes" id="UP001363151"/>
    </source>
</evidence>
<feature type="transmembrane region" description="Helical" evidence="4">
    <location>
        <begin position="561"/>
        <end position="581"/>
    </location>
</feature>
<evidence type="ECO:0000256" key="2">
    <source>
        <dbReference type="ARBA" id="ARBA00022827"/>
    </source>
</evidence>
<organism evidence="7 8">
    <name type="scientific">Aureococcus anophagefferens</name>
    <name type="common">Harmful bloom alga</name>
    <dbReference type="NCBI Taxonomy" id="44056"/>
    <lineage>
        <taxon>Eukaryota</taxon>
        <taxon>Sar</taxon>
        <taxon>Stramenopiles</taxon>
        <taxon>Ochrophyta</taxon>
        <taxon>Pelagophyceae</taxon>
        <taxon>Pelagomonadales</taxon>
        <taxon>Pelagomonadaceae</taxon>
        <taxon>Aureococcus</taxon>
    </lineage>
</organism>
<dbReference type="PRINTS" id="PR00368">
    <property type="entry name" value="FADPNR"/>
</dbReference>
<keyword evidence="4" id="KW-1133">Transmembrane helix</keyword>
<dbReference type="InterPro" id="IPR016156">
    <property type="entry name" value="FAD/NAD-linked_Rdtase_dimer_sf"/>
</dbReference>
<keyword evidence="8" id="KW-1185">Reference proteome</keyword>
<evidence type="ECO:0000256" key="1">
    <source>
        <dbReference type="ARBA" id="ARBA00022630"/>
    </source>
</evidence>
<accession>A0ABR1G322</accession>
<feature type="compositionally biased region" description="Basic and acidic residues" evidence="3">
    <location>
        <begin position="541"/>
        <end position="551"/>
    </location>
</feature>
<feature type="region of interest" description="Disordered" evidence="3">
    <location>
        <begin position="1"/>
        <end position="22"/>
    </location>
</feature>
<feature type="domain" description="FAD/NAD(P)-binding" evidence="6">
    <location>
        <begin position="146"/>
        <end position="377"/>
    </location>
</feature>
<dbReference type="SUPFAM" id="SSF55424">
    <property type="entry name" value="FAD/NAD-linked reductases, dimerisation (C-terminal) domain"/>
    <property type="match status" value="1"/>
</dbReference>
<dbReference type="InterPro" id="IPR004099">
    <property type="entry name" value="Pyr_nucl-diS_OxRdtase_dimer"/>
</dbReference>
<evidence type="ECO:0000313" key="7">
    <source>
        <dbReference type="EMBL" id="KAK7242921.1"/>
    </source>
</evidence>
<keyword evidence="2" id="KW-0274">FAD</keyword>
<evidence type="ECO:0000256" key="4">
    <source>
        <dbReference type="SAM" id="Phobius"/>
    </source>
</evidence>
<feature type="domain" description="Pyridine nucleotide-disulphide oxidoreductase dimerisation" evidence="5">
    <location>
        <begin position="398"/>
        <end position="500"/>
    </location>
</feature>
<proteinExistence type="predicted"/>
<evidence type="ECO:0000259" key="5">
    <source>
        <dbReference type="Pfam" id="PF02852"/>
    </source>
</evidence>
<dbReference type="Pfam" id="PF07992">
    <property type="entry name" value="Pyr_redox_2"/>
    <property type="match status" value="1"/>
</dbReference>
<name>A0ABR1G322_AURAN</name>
<dbReference type="Pfam" id="PF02852">
    <property type="entry name" value="Pyr_redox_dim"/>
    <property type="match status" value="1"/>
</dbReference>
<comment type="caution">
    <text evidence="7">The sequence shown here is derived from an EMBL/GenBank/DDBJ whole genome shotgun (WGS) entry which is preliminary data.</text>
</comment>
<feature type="region of interest" description="Disordered" evidence="3">
    <location>
        <begin position="524"/>
        <end position="557"/>
    </location>
</feature>
<reference evidence="7 8" key="1">
    <citation type="submission" date="2024-03" db="EMBL/GenBank/DDBJ databases">
        <title>Aureococcus anophagefferens CCMP1851 and Kratosvirus quantuckense: Draft genome of a second virus-susceptible host strain in the model system.</title>
        <authorList>
            <person name="Chase E."/>
            <person name="Truchon A.R."/>
            <person name="Schepens W."/>
            <person name="Wilhelm S.W."/>
        </authorList>
    </citation>
    <scope>NUCLEOTIDE SEQUENCE [LARGE SCALE GENOMIC DNA]</scope>
    <source>
        <strain evidence="7 8">CCMP1851</strain>
    </source>
</reference>
<sequence>MADAPPASPVATKPSAVPSSPQAWAETLQLDDDSGDDGERFIDVAVERSLRVEREYGREEAADLDGPVSAPLRLAFEDAARGEVVGDAARDLVEGASSPPIGPRRKAHELGVNAPVHKAADFGAVARRMRRLRARLAAADAPKHLEKRHPNLSVFSGTAEFVSEDCVEVAADGDRRRLAFAHCIVATGASPALPDVPGLREAPYRTHLSWYDCEELPRRAVVLGGGPQAAETAQALSVLGCRVCLAARGEFLPREDAAAASVVRRELEADGVEILTNVSFVAVSVDEAEALPVGVAIRETNDFYASEKRVLRCDALLVAAGRKPRVAGLGLDAAGVAYDAQNGIRVDGCLRTSNPRIFAAGDVASGYQHAHAAVAMAAAAVENALFGGDADFGAVLLPWVTHTAPELAHVGLYERDVAGGCDVYETDLAHVDRAILDGDEGGLVRVVTARGSDEILGATVVAPHAGDLIAEIAVAMHGKLGLGELGRVVVPYPALAQAVQACGVAYNRTVWDTIASPTTLESLRVRNNSDADPPDAPPEDAAARDAPRPPDEPAPEPARAWPLYAALAYGVAATVAAVFAARRRS</sequence>
<dbReference type="PANTHER" id="PTHR43014:SF2">
    <property type="entry name" value="MERCURIC REDUCTASE"/>
    <property type="match status" value="1"/>
</dbReference>
<dbReference type="Gene3D" id="3.30.390.30">
    <property type="match status" value="1"/>
</dbReference>
<dbReference type="Gene3D" id="3.50.50.60">
    <property type="entry name" value="FAD/NAD(P)-binding domain"/>
    <property type="match status" value="2"/>
</dbReference>
<dbReference type="PRINTS" id="PR00411">
    <property type="entry name" value="PNDRDTASEI"/>
</dbReference>
<dbReference type="Proteomes" id="UP001363151">
    <property type="component" value="Unassembled WGS sequence"/>
</dbReference>
<dbReference type="EMBL" id="JBBJCI010000131">
    <property type="protein sequence ID" value="KAK7242921.1"/>
    <property type="molecule type" value="Genomic_DNA"/>
</dbReference>